<name>A0A120GNF4_9BACI</name>
<dbReference type="Proteomes" id="UP000064189">
    <property type="component" value="Unassembled WGS sequence"/>
</dbReference>
<evidence type="ECO:0000313" key="2">
    <source>
        <dbReference type="Proteomes" id="UP000064189"/>
    </source>
</evidence>
<comment type="caution">
    <text evidence="1">The sequence shown here is derived from an EMBL/GenBank/DDBJ whole genome shotgun (WGS) entry which is preliminary data.</text>
</comment>
<gene>
    <name evidence="1" type="ORF">AS888_08175</name>
</gene>
<evidence type="ECO:0000313" key="1">
    <source>
        <dbReference type="EMBL" id="KWW15498.1"/>
    </source>
</evidence>
<dbReference type="AlphaFoldDB" id="A0A120GNF4"/>
<accession>A0A120GNF4</accession>
<proteinExistence type="predicted"/>
<keyword evidence="2" id="KW-1185">Reference proteome</keyword>
<dbReference type="EMBL" id="LNNH01000039">
    <property type="protein sequence ID" value="KWW15498.1"/>
    <property type="molecule type" value="Genomic_DNA"/>
</dbReference>
<protein>
    <recommendedName>
        <fullName evidence="3">MarR family transcriptional regulator</fullName>
    </recommendedName>
</protein>
<evidence type="ECO:0008006" key="3">
    <source>
        <dbReference type="Google" id="ProtNLM"/>
    </source>
</evidence>
<dbReference type="RefSeq" id="WP_061143586.1">
    <property type="nucleotide sequence ID" value="NZ_LNNH01000039.1"/>
</dbReference>
<reference evidence="1 2" key="1">
    <citation type="submission" date="2015-11" db="EMBL/GenBank/DDBJ databases">
        <title>Genome Sequence of Bacillus simplex strain VanAntwerpen2.</title>
        <authorList>
            <person name="Couger M.B."/>
        </authorList>
    </citation>
    <scope>NUCLEOTIDE SEQUENCE [LARGE SCALE GENOMIC DNA]</scope>
    <source>
        <strain evidence="1 2">VanAntwerpen02</strain>
    </source>
</reference>
<sequence>MEKEILFQRVHNMIISSAKKPKYTALSTVKIADLFGVKPDVIENMLQELINEGRLQKSKLNDPPNYEIYSLP</sequence>
<organism evidence="1 2">
    <name type="scientific">Peribacillus simplex</name>
    <dbReference type="NCBI Taxonomy" id="1478"/>
    <lineage>
        <taxon>Bacteria</taxon>
        <taxon>Bacillati</taxon>
        <taxon>Bacillota</taxon>
        <taxon>Bacilli</taxon>
        <taxon>Bacillales</taxon>
        <taxon>Bacillaceae</taxon>
        <taxon>Peribacillus</taxon>
    </lineage>
</organism>